<evidence type="ECO:0000256" key="5">
    <source>
        <dbReference type="RuleBase" id="RU361187"/>
    </source>
</evidence>
<dbReference type="GO" id="GO:0004553">
    <property type="term" value="F:hydrolase activity, hydrolyzing O-glycosyl compounds"/>
    <property type="evidence" value="ECO:0007669"/>
    <property type="project" value="InterPro"/>
</dbReference>
<sequence>MPFLVSTEKHFATNPRKPRFTMITRCFTTHAHARTTRRRAKALPYVVAMVIAMGCARGNAADAPVPPPAPALSASLPPPTTGQVMLTLNDIRIRDPFVLPVAAEQCYYMYASTGSSCPAGTPLGFVAFRSNDLQHWSEPIRVFTPPADFWATRDYWAPEVHAYKDKYYLFATLKAPNHYRGTQIFVADSPAGPFTAISDRPATPEHWECLDGTLFVADDGTPFIVFCHEWLQVHNGTICAMPLSADLSRPAGRPIYLFSATDAPWGKKHPFPAPGSKRDYPTYVTDGPFLHRSANGRLFMLWSSFGTDGYAVGIAESSNGHIDGDWRQHPEPLFTKNGGHAMIFRSFQNQLYIALHAPNTGPYERALFLPISEDPDGSLRMVQ</sequence>
<dbReference type="GO" id="GO:0005975">
    <property type="term" value="P:carbohydrate metabolic process"/>
    <property type="evidence" value="ECO:0007669"/>
    <property type="project" value="InterPro"/>
</dbReference>
<dbReference type="InterPro" id="IPR050727">
    <property type="entry name" value="GH43_arabinanases"/>
</dbReference>
<name>A0AAE4AP29_9BACT</name>
<evidence type="ECO:0000256" key="1">
    <source>
        <dbReference type="ARBA" id="ARBA00004834"/>
    </source>
</evidence>
<dbReference type="PANTHER" id="PTHR43301:SF3">
    <property type="entry name" value="ARABINAN ENDO-1,5-ALPHA-L-ARABINOSIDASE A-RELATED"/>
    <property type="match status" value="1"/>
</dbReference>
<keyword evidence="3 5" id="KW-0378">Hydrolase</keyword>
<dbReference type="Proteomes" id="UP001238163">
    <property type="component" value="Unassembled WGS sequence"/>
</dbReference>
<dbReference type="SUPFAM" id="SSF75005">
    <property type="entry name" value="Arabinanase/levansucrase/invertase"/>
    <property type="match status" value="1"/>
</dbReference>
<evidence type="ECO:0000313" key="7">
    <source>
        <dbReference type="Proteomes" id="UP001238163"/>
    </source>
</evidence>
<comment type="similarity">
    <text evidence="2 5">Belongs to the glycosyl hydrolase 43 family.</text>
</comment>
<dbReference type="RefSeq" id="WP_307260282.1">
    <property type="nucleotide sequence ID" value="NZ_JAUSVL010000001.1"/>
</dbReference>
<keyword evidence="7" id="KW-1185">Reference proteome</keyword>
<accession>A0AAE4AP29</accession>
<dbReference type="EMBL" id="JAUSVL010000001">
    <property type="protein sequence ID" value="MDQ0288942.1"/>
    <property type="molecule type" value="Genomic_DNA"/>
</dbReference>
<comment type="pathway">
    <text evidence="1">Glycan metabolism; L-arabinan degradation.</text>
</comment>
<dbReference type="AlphaFoldDB" id="A0AAE4AP29"/>
<dbReference type="InterPro" id="IPR006710">
    <property type="entry name" value="Glyco_hydro_43"/>
</dbReference>
<dbReference type="Gene3D" id="2.115.10.20">
    <property type="entry name" value="Glycosyl hydrolase domain, family 43"/>
    <property type="match status" value="1"/>
</dbReference>
<proteinExistence type="inferred from homology"/>
<comment type="caution">
    <text evidence="6">The sequence shown here is derived from an EMBL/GenBank/DDBJ whole genome shotgun (WGS) entry which is preliminary data.</text>
</comment>
<evidence type="ECO:0000256" key="3">
    <source>
        <dbReference type="ARBA" id="ARBA00022801"/>
    </source>
</evidence>
<dbReference type="PANTHER" id="PTHR43301">
    <property type="entry name" value="ARABINAN ENDO-1,5-ALPHA-L-ARABINOSIDASE"/>
    <property type="match status" value="1"/>
</dbReference>
<protein>
    <submittedName>
        <fullName evidence="6">GH43 family beta-xylosidase</fullName>
    </submittedName>
</protein>
<evidence type="ECO:0000256" key="2">
    <source>
        <dbReference type="ARBA" id="ARBA00009865"/>
    </source>
</evidence>
<dbReference type="Pfam" id="PF04616">
    <property type="entry name" value="Glyco_hydro_43"/>
    <property type="match status" value="1"/>
</dbReference>
<reference evidence="6" key="1">
    <citation type="submission" date="2023-07" db="EMBL/GenBank/DDBJ databases">
        <title>Genomic Encyclopedia of Type Strains, Phase IV (KMG-IV): sequencing the most valuable type-strain genomes for metagenomic binning, comparative biology and taxonomic classification.</title>
        <authorList>
            <person name="Goeker M."/>
        </authorList>
    </citation>
    <scope>NUCLEOTIDE SEQUENCE</scope>
    <source>
        <strain evidence="6">DSM 24202</strain>
    </source>
</reference>
<organism evidence="6 7">
    <name type="scientific">Oligosphaera ethanolica</name>
    <dbReference type="NCBI Taxonomy" id="760260"/>
    <lineage>
        <taxon>Bacteria</taxon>
        <taxon>Pseudomonadati</taxon>
        <taxon>Lentisphaerota</taxon>
        <taxon>Oligosphaeria</taxon>
        <taxon>Oligosphaerales</taxon>
        <taxon>Oligosphaeraceae</taxon>
        <taxon>Oligosphaera</taxon>
    </lineage>
</organism>
<gene>
    <name evidence="6" type="ORF">J3R75_001049</name>
</gene>
<evidence type="ECO:0000313" key="6">
    <source>
        <dbReference type="EMBL" id="MDQ0288942.1"/>
    </source>
</evidence>
<dbReference type="InterPro" id="IPR023296">
    <property type="entry name" value="Glyco_hydro_beta-prop_sf"/>
</dbReference>
<keyword evidence="4 5" id="KW-0326">Glycosidase</keyword>
<evidence type="ECO:0000256" key="4">
    <source>
        <dbReference type="ARBA" id="ARBA00023295"/>
    </source>
</evidence>
<dbReference type="CDD" id="cd08981">
    <property type="entry name" value="GH43_Bt1873-like"/>
    <property type="match status" value="1"/>
</dbReference>